<dbReference type="EMBL" id="JBAMIC010000024">
    <property type="protein sequence ID" value="KAK7090234.1"/>
    <property type="molecule type" value="Genomic_DNA"/>
</dbReference>
<comment type="caution">
    <text evidence="1">The sequence shown here is derived from an EMBL/GenBank/DDBJ whole genome shotgun (WGS) entry which is preliminary data.</text>
</comment>
<dbReference type="AlphaFoldDB" id="A0AAN9ANV8"/>
<protein>
    <submittedName>
        <fullName evidence="1">Uncharacterized protein</fullName>
    </submittedName>
</protein>
<evidence type="ECO:0000313" key="2">
    <source>
        <dbReference type="Proteomes" id="UP001374579"/>
    </source>
</evidence>
<gene>
    <name evidence="1" type="ORF">V1264_010058</name>
</gene>
<organism evidence="1 2">
    <name type="scientific">Littorina saxatilis</name>
    <dbReference type="NCBI Taxonomy" id="31220"/>
    <lineage>
        <taxon>Eukaryota</taxon>
        <taxon>Metazoa</taxon>
        <taxon>Spiralia</taxon>
        <taxon>Lophotrochozoa</taxon>
        <taxon>Mollusca</taxon>
        <taxon>Gastropoda</taxon>
        <taxon>Caenogastropoda</taxon>
        <taxon>Littorinimorpha</taxon>
        <taxon>Littorinoidea</taxon>
        <taxon>Littorinidae</taxon>
        <taxon>Littorina</taxon>
    </lineage>
</organism>
<proteinExistence type="predicted"/>
<reference evidence="1 2" key="1">
    <citation type="submission" date="2024-02" db="EMBL/GenBank/DDBJ databases">
        <title>Chromosome-scale genome assembly of the rough periwinkle Littorina saxatilis.</title>
        <authorList>
            <person name="De Jode A."/>
            <person name="Faria R."/>
            <person name="Formenti G."/>
            <person name="Sims Y."/>
            <person name="Smith T.P."/>
            <person name="Tracey A."/>
            <person name="Wood J.M.D."/>
            <person name="Zagrodzka Z.B."/>
            <person name="Johannesson K."/>
            <person name="Butlin R.K."/>
            <person name="Leder E.H."/>
        </authorList>
    </citation>
    <scope>NUCLEOTIDE SEQUENCE [LARGE SCALE GENOMIC DNA]</scope>
    <source>
        <strain evidence="1">Snail1</strain>
        <tissue evidence="1">Muscle</tissue>
    </source>
</reference>
<evidence type="ECO:0000313" key="1">
    <source>
        <dbReference type="EMBL" id="KAK7090235.1"/>
    </source>
</evidence>
<name>A0AAN9ANV8_9CAEN</name>
<sequence>MSTAFYQLGNVHTYDNSRMKEILKVQPREIRDTVIEMAYGVIEAGFVKKTPKYRGPGGPGERQMYIDVKF</sequence>
<dbReference type="EMBL" id="JBAMIC010000024">
    <property type="protein sequence ID" value="KAK7090235.1"/>
    <property type="molecule type" value="Genomic_DNA"/>
</dbReference>
<dbReference type="Proteomes" id="UP001374579">
    <property type="component" value="Unassembled WGS sequence"/>
</dbReference>
<accession>A0AAN9ANV8</accession>
<keyword evidence="2" id="KW-1185">Reference proteome</keyword>